<evidence type="ECO:0000313" key="10">
    <source>
        <dbReference type="EMBL" id="SGZ41556.1"/>
    </source>
</evidence>
<feature type="transmembrane region" description="Helical" evidence="9">
    <location>
        <begin position="296"/>
        <end position="314"/>
    </location>
</feature>
<comment type="function">
    <text evidence="7">Catalyzes the ATP-dependent translocation of sphingoid long-chain bases (LCBs) from the cytoplasmic site toward the extracytoplasmic side of the membrane (flip-flop). Involved in the establishment of the functional lipid asymmetry of the plasma membrane. Regulates intracellular levels of LCBs, sphingolipid precursors that are growth inhibitory at increased levels.</text>
</comment>
<accession>A0A1L0B6U5</accession>
<evidence type="ECO:0000256" key="8">
    <source>
        <dbReference type="ARBA" id="ARBA00041117"/>
    </source>
</evidence>
<dbReference type="VEuPathDB" id="FungiDB:HGUI_03757"/>
<dbReference type="Pfam" id="PF04479">
    <property type="entry name" value="RTA1"/>
    <property type="match status" value="1"/>
</dbReference>
<reference evidence="11" key="1">
    <citation type="submission" date="2016-11" db="EMBL/GenBank/DDBJ databases">
        <authorList>
            <person name="Guldener U."/>
        </authorList>
    </citation>
    <scope>NUCLEOTIDE SEQUENCE [LARGE SCALE GENOMIC DNA]</scope>
</reference>
<dbReference type="InterPro" id="IPR007568">
    <property type="entry name" value="RTA1"/>
</dbReference>
<organism evidence="10 11">
    <name type="scientific">Hanseniaspora guilliermondii</name>
    <dbReference type="NCBI Taxonomy" id="56406"/>
    <lineage>
        <taxon>Eukaryota</taxon>
        <taxon>Fungi</taxon>
        <taxon>Dikarya</taxon>
        <taxon>Ascomycota</taxon>
        <taxon>Saccharomycotina</taxon>
        <taxon>Saccharomycetes</taxon>
        <taxon>Saccharomycodales</taxon>
        <taxon>Saccharomycodaceae</taxon>
        <taxon>Hanseniaspora</taxon>
    </lineage>
</organism>
<dbReference type="EMBL" id="FQNF01000115">
    <property type="protein sequence ID" value="SGZ41556.1"/>
    <property type="molecule type" value="Genomic_DNA"/>
</dbReference>
<evidence type="ECO:0000313" key="11">
    <source>
        <dbReference type="Proteomes" id="UP000183365"/>
    </source>
</evidence>
<evidence type="ECO:0000256" key="6">
    <source>
        <dbReference type="ARBA" id="ARBA00023136"/>
    </source>
</evidence>
<feature type="transmembrane region" description="Helical" evidence="9">
    <location>
        <begin position="204"/>
        <end position="227"/>
    </location>
</feature>
<evidence type="ECO:0000256" key="5">
    <source>
        <dbReference type="ARBA" id="ARBA00023055"/>
    </source>
</evidence>
<comment type="similarity">
    <text evidence="2">Belongs to the lipid-translocating exporter (LTE) (TC 9.A.26.1) family.</text>
</comment>
<keyword evidence="5" id="KW-0445">Lipid transport</keyword>
<evidence type="ECO:0000256" key="9">
    <source>
        <dbReference type="SAM" id="Phobius"/>
    </source>
</evidence>
<dbReference type="AlphaFoldDB" id="A0A1L0B6U5"/>
<name>A0A1L0B6U5_9ASCO</name>
<dbReference type="GO" id="GO:0000324">
    <property type="term" value="C:fungal-type vacuole"/>
    <property type="evidence" value="ECO:0007669"/>
    <property type="project" value="TreeGrafter"/>
</dbReference>
<feature type="transmembrane region" description="Helical" evidence="9">
    <location>
        <begin position="112"/>
        <end position="131"/>
    </location>
</feature>
<evidence type="ECO:0000256" key="7">
    <source>
        <dbReference type="ARBA" id="ARBA00037472"/>
    </source>
</evidence>
<gene>
    <name evidence="10" type="ORF">HGUI_03757</name>
</gene>
<keyword evidence="4 9" id="KW-1133">Transmembrane helix</keyword>
<dbReference type="Proteomes" id="UP000183365">
    <property type="component" value="Unassembled WGS sequence"/>
</dbReference>
<dbReference type="GO" id="GO:0006869">
    <property type="term" value="P:lipid transport"/>
    <property type="evidence" value="ECO:0007669"/>
    <property type="project" value="UniProtKB-KW"/>
</dbReference>
<keyword evidence="6 9" id="KW-0472">Membrane</keyword>
<sequence>MSSYFNKTAASIAATAVGNNLTAIAEIYKGHEALSPESMYSGAQPNLIFNIIAMAVFYAFTAWQCILYIIYKNKYFSVCMVLFLVGQAIGYMGRMLSVADITGLSLNNQNYFLLQFISLTLSPNFFNAAVYSQYGKLLYTYATTKENVMKLNVFGKRVQPMLISVLFITSDITCLAIQGAGGGIEGGAINNSNQNTLDTGNNIFIAGLALQTASMSLFLIVYTKFLYNVFIRQRIEYLNSQIDISSQNKLSHNSTFFTPWKWYSIYKSVSFQEIDPVMYNIDIEKMSKNQKRLFHSYPYALFIAFGLAVIRCIYRLVELSDGGFSGFLITHEHFLISLDFVPLSICSLIMCFYAEGLVFGKRGLLKIYLVKMRSYGGLSSWKELMLEFRYMFSMKVDEEFVNTDFGAVTTREDIPEIYSTHTNTADFPNRKSNAESAFTTHSQYLKKSEYYEKSLVKETKSPWWKFSFNKKLKKNELENFEKEKQLDYESSIQNSMENESS</sequence>
<evidence type="ECO:0000256" key="2">
    <source>
        <dbReference type="ARBA" id="ARBA00009969"/>
    </source>
</evidence>
<keyword evidence="3 9" id="KW-0812">Transmembrane</keyword>
<evidence type="ECO:0000256" key="3">
    <source>
        <dbReference type="ARBA" id="ARBA00022692"/>
    </source>
</evidence>
<dbReference type="PANTHER" id="PTHR31465">
    <property type="entry name" value="PROTEIN RTA1-RELATED"/>
    <property type="match status" value="1"/>
</dbReference>
<feature type="transmembrane region" description="Helical" evidence="9">
    <location>
        <begin position="161"/>
        <end position="184"/>
    </location>
</feature>
<feature type="transmembrane region" description="Helical" evidence="9">
    <location>
        <begin position="334"/>
        <end position="354"/>
    </location>
</feature>
<dbReference type="OrthoDB" id="4521223at2759"/>
<evidence type="ECO:0000256" key="1">
    <source>
        <dbReference type="ARBA" id="ARBA00004651"/>
    </source>
</evidence>
<proteinExistence type="inferred from homology"/>
<dbReference type="PANTHER" id="PTHR31465:SF9">
    <property type="entry name" value="SPHINGOID LONG-CHAIN BASE TRANSPORTER RSB1"/>
    <property type="match status" value="1"/>
</dbReference>
<keyword evidence="5" id="KW-0813">Transport</keyword>
<keyword evidence="11" id="KW-1185">Reference proteome</keyword>
<dbReference type="GO" id="GO:0005886">
    <property type="term" value="C:plasma membrane"/>
    <property type="evidence" value="ECO:0007669"/>
    <property type="project" value="UniProtKB-SubCell"/>
</dbReference>
<comment type="subcellular location">
    <subcellularLocation>
        <location evidence="1">Cell membrane</location>
        <topology evidence="1">Multi-pass membrane protein</topology>
    </subcellularLocation>
</comment>
<feature type="transmembrane region" description="Helical" evidence="9">
    <location>
        <begin position="47"/>
        <end position="70"/>
    </location>
</feature>
<evidence type="ECO:0000256" key="4">
    <source>
        <dbReference type="ARBA" id="ARBA00022989"/>
    </source>
</evidence>
<feature type="transmembrane region" description="Helical" evidence="9">
    <location>
        <begin position="75"/>
        <end position="92"/>
    </location>
</feature>
<protein>
    <recommendedName>
        <fullName evidence="8">Sphingoid long-chain base transporter RSB1</fullName>
    </recommendedName>
</protein>